<keyword evidence="2" id="KW-1185">Reference proteome</keyword>
<gene>
    <name evidence="1" type="ORF">Hgul01_03493</name>
</gene>
<reference evidence="1 2" key="1">
    <citation type="submission" date="2024-02" db="EMBL/GenBank/DDBJ databases">
        <title>Herpetosiphon gulosus NBRC 112829.</title>
        <authorList>
            <person name="Ichikawa N."/>
            <person name="Katano-Makiyama Y."/>
            <person name="Hidaka K."/>
        </authorList>
    </citation>
    <scope>NUCLEOTIDE SEQUENCE [LARGE SCALE GENOMIC DNA]</scope>
    <source>
        <strain evidence="1 2">NBRC 112829</strain>
    </source>
</reference>
<dbReference type="SUPFAM" id="SSF56784">
    <property type="entry name" value="HAD-like"/>
    <property type="match status" value="1"/>
</dbReference>
<dbReference type="InterPro" id="IPR023198">
    <property type="entry name" value="PGP-like_dom2"/>
</dbReference>
<dbReference type="EMBL" id="BAABRU010000012">
    <property type="protein sequence ID" value="GAA5529679.1"/>
    <property type="molecule type" value="Genomic_DNA"/>
</dbReference>
<evidence type="ECO:0000313" key="2">
    <source>
        <dbReference type="Proteomes" id="UP001428290"/>
    </source>
</evidence>
<dbReference type="Proteomes" id="UP001428290">
    <property type="component" value="Unassembled WGS sequence"/>
</dbReference>
<dbReference type="Gene3D" id="1.10.150.240">
    <property type="entry name" value="Putative phosphatase, domain 2"/>
    <property type="match status" value="1"/>
</dbReference>
<dbReference type="InterPro" id="IPR006439">
    <property type="entry name" value="HAD-SF_hydro_IA"/>
</dbReference>
<dbReference type="SFLD" id="SFLDG01129">
    <property type="entry name" value="C1.5:_HAD__Beta-PGM__Phosphata"/>
    <property type="match status" value="1"/>
</dbReference>
<dbReference type="NCBIfam" id="TIGR01509">
    <property type="entry name" value="HAD-SF-IA-v3"/>
    <property type="match status" value="1"/>
</dbReference>
<accession>A0ABP9X2T9</accession>
<dbReference type="SFLD" id="SFLDS00003">
    <property type="entry name" value="Haloacid_Dehalogenase"/>
    <property type="match status" value="1"/>
</dbReference>
<dbReference type="Gene3D" id="3.40.50.1000">
    <property type="entry name" value="HAD superfamily/HAD-like"/>
    <property type="match status" value="1"/>
</dbReference>
<dbReference type="Pfam" id="PF00702">
    <property type="entry name" value="Hydrolase"/>
    <property type="match status" value="1"/>
</dbReference>
<dbReference type="RefSeq" id="WP_345723276.1">
    <property type="nucleotide sequence ID" value="NZ_BAABRU010000012.1"/>
</dbReference>
<sequence>MKQFEAILFDCDGVLVDSEPVSMRALDVFLARYNKTCAADWGHRMVGRRAFDNAKMLVESFDLPLSIEQTITEHRQLIFELVEHEAEAMPYADQIIRWLNQQQFPIAVATSSPRPYLSMVLRKFGWSDCFGATVTGEEVANGKPAPDIFLRAAELLGASAQASLVLEDAPQGVQAGLAAGATVYAVPNSVTKYLEFPAAVWQYASLAEVLTELQANA</sequence>
<name>A0ABP9X2T9_9CHLR</name>
<comment type="caution">
    <text evidence="1">The sequence shown here is derived from an EMBL/GenBank/DDBJ whole genome shotgun (WGS) entry which is preliminary data.</text>
</comment>
<proteinExistence type="predicted"/>
<protein>
    <submittedName>
        <fullName evidence="1">Phosphorylated carbohydrates phosphatase TM_1254</fullName>
    </submittedName>
</protein>
<organism evidence="1 2">
    <name type="scientific">Herpetosiphon gulosus</name>
    <dbReference type="NCBI Taxonomy" id="1973496"/>
    <lineage>
        <taxon>Bacteria</taxon>
        <taxon>Bacillati</taxon>
        <taxon>Chloroflexota</taxon>
        <taxon>Chloroflexia</taxon>
        <taxon>Herpetosiphonales</taxon>
        <taxon>Herpetosiphonaceae</taxon>
        <taxon>Herpetosiphon</taxon>
    </lineage>
</organism>
<dbReference type="PANTHER" id="PTHR18901:SF38">
    <property type="entry name" value="PSEUDOURIDINE-5'-PHOSPHATASE"/>
    <property type="match status" value="1"/>
</dbReference>
<dbReference type="InterPro" id="IPR023214">
    <property type="entry name" value="HAD_sf"/>
</dbReference>
<dbReference type="PANTHER" id="PTHR18901">
    <property type="entry name" value="2-DEOXYGLUCOSE-6-PHOSPHATE PHOSPHATASE 2"/>
    <property type="match status" value="1"/>
</dbReference>
<evidence type="ECO:0000313" key="1">
    <source>
        <dbReference type="EMBL" id="GAA5529679.1"/>
    </source>
</evidence>
<dbReference type="SFLD" id="SFLDG01135">
    <property type="entry name" value="C1.5.6:_HAD__Beta-PGM__Phospha"/>
    <property type="match status" value="1"/>
</dbReference>
<dbReference type="InterPro" id="IPR036412">
    <property type="entry name" value="HAD-like_sf"/>
</dbReference>